<feature type="non-terminal residue" evidence="1">
    <location>
        <position position="172"/>
    </location>
</feature>
<protein>
    <recommendedName>
        <fullName evidence="3">Major facilitator superfamily (MFS) profile domain-containing protein</fullName>
    </recommendedName>
</protein>
<evidence type="ECO:0000313" key="2">
    <source>
        <dbReference type="Proteomes" id="UP000258309"/>
    </source>
</evidence>
<proteinExistence type="predicted"/>
<gene>
    <name evidence="1" type="ORF">B7463_g70</name>
</gene>
<organism evidence="1 2">
    <name type="scientific">Scytalidium lignicola</name>
    <name type="common">Hyphomycete</name>
    <dbReference type="NCBI Taxonomy" id="5539"/>
    <lineage>
        <taxon>Eukaryota</taxon>
        <taxon>Fungi</taxon>
        <taxon>Dikarya</taxon>
        <taxon>Ascomycota</taxon>
        <taxon>Pezizomycotina</taxon>
        <taxon>Leotiomycetes</taxon>
        <taxon>Leotiomycetes incertae sedis</taxon>
        <taxon>Scytalidium</taxon>
    </lineage>
</organism>
<dbReference type="EMBL" id="NCSJ02000001">
    <property type="protein sequence ID" value="RFU36259.1"/>
    <property type="molecule type" value="Genomic_DNA"/>
</dbReference>
<feature type="non-terminal residue" evidence="1">
    <location>
        <position position="1"/>
    </location>
</feature>
<evidence type="ECO:0008006" key="3">
    <source>
        <dbReference type="Google" id="ProtNLM"/>
    </source>
</evidence>
<reference evidence="1 2" key="1">
    <citation type="submission" date="2018-05" db="EMBL/GenBank/DDBJ databases">
        <title>Draft genome sequence of Scytalidium lignicola DSM 105466, a ubiquitous saprotrophic fungus.</title>
        <authorList>
            <person name="Buettner E."/>
            <person name="Gebauer A.M."/>
            <person name="Hofrichter M."/>
            <person name="Liers C."/>
            <person name="Kellner H."/>
        </authorList>
    </citation>
    <scope>NUCLEOTIDE SEQUENCE [LARGE SCALE GENOMIC DNA]</scope>
    <source>
        <strain evidence="1 2">DSM 105466</strain>
    </source>
</reference>
<dbReference type="OrthoDB" id="4078873at2759"/>
<name>A0A3E2HSD5_SCYLI</name>
<dbReference type="AlphaFoldDB" id="A0A3E2HSD5"/>
<comment type="caution">
    <text evidence="1">The sequence shown here is derived from an EMBL/GenBank/DDBJ whole genome shotgun (WGS) entry which is preliminary data.</text>
</comment>
<evidence type="ECO:0000313" key="1">
    <source>
        <dbReference type="EMBL" id="RFU36259.1"/>
    </source>
</evidence>
<dbReference type="Proteomes" id="UP000258309">
    <property type="component" value="Unassembled WGS sequence"/>
</dbReference>
<keyword evidence="2" id="KW-1185">Reference proteome</keyword>
<sequence>MAILDKFHRAVGGGISTARTRVTTADLPEQPVEIRGFEATEKQDEEAKSAEDAQTGVKKIEAVTLAWSKKSLAGVLSSTIVVSLTPFATSDWQSHSLLTVIGVVANSMTAAVYIPMAKLLDVWGRAEGTYMNWQVFYSVGFGGLAYSWDVLAADVTNLRNRGLAFALPPLQQ</sequence>
<accession>A0A3E2HSD5</accession>